<protein>
    <submittedName>
        <fullName evidence="2">Uncharacterized protein</fullName>
    </submittedName>
</protein>
<name>A0ABX7BS74_9CAUL</name>
<keyword evidence="1" id="KW-0812">Transmembrane</keyword>
<feature type="transmembrane region" description="Helical" evidence="1">
    <location>
        <begin position="53"/>
        <end position="77"/>
    </location>
</feature>
<evidence type="ECO:0000313" key="3">
    <source>
        <dbReference type="Proteomes" id="UP000595448"/>
    </source>
</evidence>
<sequence>MLLLKLQTAVAGFFIALAQMPSLVAIIAAVTIAALIAALQLWQARRAIPQGSWFGIVPIYIAHVLIALALEAAGYLLGLGLMISN</sequence>
<evidence type="ECO:0000313" key="2">
    <source>
        <dbReference type="EMBL" id="QQQ19578.1"/>
    </source>
</evidence>
<keyword evidence="3" id="KW-1185">Reference proteome</keyword>
<feature type="transmembrane region" description="Helical" evidence="1">
    <location>
        <begin position="12"/>
        <end position="41"/>
    </location>
</feature>
<accession>A0ABX7BS74</accession>
<evidence type="ECO:0000256" key="1">
    <source>
        <dbReference type="SAM" id="Phobius"/>
    </source>
</evidence>
<keyword evidence="1" id="KW-0472">Membrane</keyword>
<keyword evidence="1" id="KW-1133">Transmembrane helix</keyword>
<gene>
    <name evidence="2" type="ORF">JIP62_05665</name>
</gene>
<dbReference type="RefSeq" id="WP_201103929.1">
    <property type="nucleotide sequence ID" value="NZ_CP067977.1"/>
</dbReference>
<dbReference type="EMBL" id="CP067977">
    <property type="protein sequence ID" value="QQQ19578.1"/>
    <property type="molecule type" value="Genomic_DNA"/>
</dbReference>
<organism evidence="2 3">
    <name type="scientific">Brevundimonas vitisensis</name>
    <dbReference type="NCBI Taxonomy" id="2800818"/>
    <lineage>
        <taxon>Bacteria</taxon>
        <taxon>Pseudomonadati</taxon>
        <taxon>Pseudomonadota</taxon>
        <taxon>Alphaproteobacteria</taxon>
        <taxon>Caulobacterales</taxon>
        <taxon>Caulobacteraceae</taxon>
        <taxon>Brevundimonas</taxon>
    </lineage>
</organism>
<dbReference type="Proteomes" id="UP000595448">
    <property type="component" value="Chromosome"/>
</dbReference>
<reference evidence="2 3" key="1">
    <citation type="submission" date="2021-01" db="EMBL/GenBank/DDBJ databases">
        <title>Brevundimonas vitis sp. nov., an bacterium isolated from grape (Vitis vinifera).</title>
        <authorList>
            <person name="Jiang L."/>
            <person name="Lee J."/>
        </authorList>
    </citation>
    <scope>NUCLEOTIDE SEQUENCE [LARGE SCALE GENOMIC DNA]</scope>
    <source>
        <strain evidence="2 3">GRTSA-9</strain>
    </source>
</reference>
<proteinExistence type="predicted"/>